<evidence type="ECO:0000313" key="2">
    <source>
        <dbReference type="EMBL" id="KAK1277208.1"/>
    </source>
</evidence>
<sequence>MVHFPLQLLLLLQNLIIIYEHLFLPQILKTSLYISFVSSKSPTPLLLDQIDRAREKGKSISLKNQRRPNELPRSEGRYRCHRGRILRRAGGTKTRTIHHRRWRRESSR</sequence>
<feature type="chain" id="PRO_5043552569" evidence="1">
    <location>
        <begin position="21"/>
        <end position="108"/>
    </location>
</feature>
<name>A0AAV9BMJ6_ACOGR</name>
<accession>A0AAV9BMJ6</accession>
<reference evidence="2" key="2">
    <citation type="submission" date="2023-06" db="EMBL/GenBank/DDBJ databases">
        <authorList>
            <person name="Ma L."/>
            <person name="Liu K.-W."/>
            <person name="Li Z."/>
            <person name="Hsiao Y.-Y."/>
            <person name="Qi Y."/>
            <person name="Fu T."/>
            <person name="Tang G."/>
            <person name="Zhang D."/>
            <person name="Sun W.-H."/>
            <person name="Liu D.-K."/>
            <person name="Li Y."/>
            <person name="Chen G.-Z."/>
            <person name="Liu X.-D."/>
            <person name="Liao X.-Y."/>
            <person name="Jiang Y.-T."/>
            <person name="Yu X."/>
            <person name="Hao Y."/>
            <person name="Huang J."/>
            <person name="Zhao X.-W."/>
            <person name="Ke S."/>
            <person name="Chen Y.-Y."/>
            <person name="Wu W.-L."/>
            <person name="Hsu J.-L."/>
            <person name="Lin Y.-F."/>
            <person name="Huang M.-D."/>
            <person name="Li C.-Y."/>
            <person name="Huang L."/>
            <person name="Wang Z.-W."/>
            <person name="Zhao X."/>
            <person name="Zhong W.-Y."/>
            <person name="Peng D.-H."/>
            <person name="Ahmad S."/>
            <person name="Lan S."/>
            <person name="Zhang J.-S."/>
            <person name="Tsai W.-C."/>
            <person name="Van De Peer Y."/>
            <person name="Liu Z.-J."/>
        </authorList>
    </citation>
    <scope>NUCLEOTIDE SEQUENCE</scope>
    <source>
        <strain evidence="2">SCP</strain>
        <tissue evidence="2">Leaves</tissue>
    </source>
</reference>
<dbReference type="AlphaFoldDB" id="A0AAV9BMJ6"/>
<comment type="caution">
    <text evidence="2">The sequence shown here is derived from an EMBL/GenBank/DDBJ whole genome shotgun (WGS) entry which is preliminary data.</text>
</comment>
<dbReference type="Proteomes" id="UP001179952">
    <property type="component" value="Unassembled WGS sequence"/>
</dbReference>
<evidence type="ECO:0000256" key="1">
    <source>
        <dbReference type="SAM" id="SignalP"/>
    </source>
</evidence>
<reference evidence="2" key="1">
    <citation type="journal article" date="2023" name="Nat. Commun.">
        <title>Diploid and tetraploid genomes of Acorus and the evolution of monocots.</title>
        <authorList>
            <person name="Ma L."/>
            <person name="Liu K.W."/>
            <person name="Li Z."/>
            <person name="Hsiao Y.Y."/>
            <person name="Qi Y."/>
            <person name="Fu T."/>
            <person name="Tang G.D."/>
            <person name="Zhang D."/>
            <person name="Sun W.H."/>
            <person name="Liu D.K."/>
            <person name="Li Y."/>
            <person name="Chen G.Z."/>
            <person name="Liu X.D."/>
            <person name="Liao X.Y."/>
            <person name="Jiang Y.T."/>
            <person name="Yu X."/>
            <person name="Hao Y."/>
            <person name="Huang J."/>
            <person name="Zhao X.W."/>
            <person name="Ke S."/>
            <person name="Chen Y.Y."/>
            <person name="Wu W.L."/>
            <person name="Hsu J.L."/>
            <person name="Lin Y.F."/>
            <person name="Huang M.D."/>
            <person name="Li C.Y."/>
            <person name="Huang L."/>
            <person name="Wang Z.W."/>
            <person name="Zhao X."/>
            <person name="Zhong W.Y."/>
            <person name="Peng D.H."/>
            <person name="Ahmad S."/>
            <person name="Lan S."/>
            <person name="Zhang J.S."/>
            <person name="Tsai W.C."/>
            <person name="Van de Peer Y."/>
            <person name="Liu Z.J."/>
        </authorList>
    </citation>
    <scope>NUCLEOTIDE SEQUENCE</scope>
    <source>
        <strain evidence="2">SCP</strain>
    </source>
</reference>
<feature type="signal peptide" evidence="1">
    <location>
        <begin position="1"/>
        <end position="20"/>
    </location>
</feature>
<keyword evidence="1" id="KW-0732">Signal</keyword>
<gene>
    <name evidence="2" type="ORF">QJS04_geneDACA014482</name>
</gene>
<keyword evidence="3" id="KW-1185">Reference proteome</keyword>
<evidence type="ECO:0000313" key="3">
    <source>
        <dbReference type="Proteomes" id="UP001179952"/>
    </source>
</evidence>
<dbReference type="EMBL" id="JAUJYN010000002">
    <property type="protein sequence ID" value="KAK1277208.1"/>
    <property type="molecule type" value="Genomic_DNA"/>
</dbReference>
<protein>
    <submittedName>
        <fullName evidence="2">Uncharacterized protein</fullName>
    </submittedName>
</protein>
<organism evidence="2 3">
    <name type="scientific">Acorus gramineus</name>
    <name type="common">Dwarf sweet flag</name>
    <dbReference type="NCBI Taxonomy" id="55184"/>
    <lineage>
        <taxon>Eukaryota</taxon>
        <taxon>Viridiplantae</taxon>
        <taxon>Streptophyta</taxon>
        <taxon>Embryophyta</taxon>
        <taxon>Tracheophyta</taxon>
        <taxon>Spermatophyta</taxon>
        <taxon>Magnoliopsida</taxon>
        <taxon>Liliopsida</taxon>
        <taxon>Acoraceae</taxon>
        <taxon>Acorus</taxon>
    </lineage>
</organism>
<proteinExistence type="predicted"/>